<organism evidence="2 3">
    <name type="scientific">Opitutus terrae (strain DSM 11246 / JCM 15787 / PB90-1)</name>
    <dbReference type="NCBI Taxonomy" id="452637"/>
    <lineage>
        <taxon>Bacteria</taxon>
        <taxon>Pseudomonadati</taxon>
        <taxon>Verrucomicrobiota</taxon>
        <taxon>Opitutia</taxon>
        <taxon>Opitutales</taxon>
        <taxon>Opitutaceae</taxon>
        <taxon>Opitutus</taxon>
    </lineage>
</organism>
<dbReference type="AlphaFoldDB" id="B1ZR45"/>
<dbReference type="EMBL" id="CP001032">
    <property type="protein sequence ID" value="ACB73712.1"/>
    <property type="molecule type" value="Genomic_DNA"/>
</dbReference>
<feature type="region of interest" description="Disordered" evidence="1">
    <location>
        <begin position="29"/>
        <end position="54"/>
    </location>
</feature>
<reference evidence="2 3" key="1">
    <citation type="journal article" date="2011" name="J. Bacteriol.">
        <title>Genome sequence of the verrucomicrobium Opitutus terrae PB90-1, an abundant inhabitant of rice paddy soil ecosystems.</title>
        <authorList>
            <person name="van Passel M.W."/>
            <person name="Kant R."/>
            <person name="Palva A."/>
            <person name="Copeland A."/>
            <person name="Lucas S."/>
            <person name="Lapidus A."/>
            <person name="Glavina del Rio T."/>
            <person name="Pitluck S."/>
            <person name="Goltsman E."/>
            <person name="Clum A."/>
            <person name="Sun H."/>
            <person name="Schmutz J."/>
            <person name="Larimer F.W."/>
            <person name="Land M.L."/>
            <person name="Hauser L."/>
            <person name="Kyrpides N."/>
            <person name="Mikhailova N."/>
            <person name="Richardson P.P."/>
            <person name="Janssen P.H."/>
            <person name="de Vos W.M."/>
            <person name="Smidt H."/>
        </authorList>
    </citation>
    <scope>NUCLEOTIDE SEQUENCE [LARGE SCALE GENOMIC DNA]</scope>
    <source>
        <strain evidence="3">DSM 11246 / JCM 15787 / PB90-1</strain>
    </source>
</reference>
<keyword evidence="3" id="KW-1185">Reference proteome</keyword>
<evidence type="ECO:0000313" key="3">
    <source>
        <dbReference type="Proteomes" id="UP000007013"/>
    </source>
</evidence>
<protein>
    <submittedName>
        <fullName evidence="2">Uncharacterized protein</fullName>
    </submittedName>
</protein>
<dbReference type="STRING" id="452637.Oter_0422"/>
<gene>
    <name evidence="2" type="ordered locus">Oter_0422</name>
</gene>
<accession>B1ZR45</accession>
<sequence>MLQLTIRCQLRHEHRRLSRCTLPKLPMQRLTDRSRPPSGPERTLARLARLRSDA</sequence>
<evidence type="ECO:0000256" key="1">
    <source>
        <dbReference type="SAM" id="MobiDB-lite"/>
    </source>
</evidence>
<dbReference type="HOGENOM" id="CLU_3045966_0_0_0"/>
<proteinExistence type="predicted"/>
<dbReference type="KEGG" id="ote:Oter_0422"/>
<dbReference type="Proteomes" id="UP000007013">
    <property type="component" value="Chromosome"/>
</dbReference>
<evidence type="ECO:0000313" key="2">
    <source>
        <dbReference type="EMBL" id="ACB73712.1"/>
    </source>
</evidence>
<name>B1ZR45_OPITP</name>
<dbReference type="RefSeq" id="WP_012373250.1">
    <property type="nucleotide sequence ID" value="NC_010571.1"/>
</dbReference>